<dbReference type="AlphaFoldDB" id="G8UL74"/>
<dbReference type="STRING" id="203275.BFO_2550"/>
<evidence type="ECO:0000313" key="2">
    <source>
        <dbReference type="Proteomes" id="UP000005436"/>
    </source>
</evidence>
<proteinExistence type="predicted"/>
<name>G8UL74_TANFA</name>
<evidence type="ECO:0000313" key="1">
    <source>
        <dbReference type="EMBL" id="AEW22058.1"/>
    </source>
</evidence>
<dbReference type="Proteomes" id="UP000005436">
    <property type="component" value="Chromosome"/>
</dbReference>
<sequence>MIDRFCGEAFSQTFALTAGILWENGRLTGCFLLCKRIFANGMYEETAFFIAETIVGVLLRM</sequence>
<dbReference type="PATRIC" id="fig|203275.8.peg.2173"/>
<accession>G8UL74</accession>
<protein>
    <submittedName>
        <fullName evidence="1">Uncharacterized protein</fullName>
    </submittedName>
</protein>
<reference evidence="2" key="1">
    <citation type="submission" date="2011-12" db="EMBL/GenBank/DDBJ databases">
        <title>Complete sequence of Tannerella forsythia ATCC 43037.</title>
        <authorList>
            <person name="Dewhirst F."/>
            <person name="Tanner A."/>
            <person name="Izard J."/>
            <person name="Brinkac L."/>
            <person name="Durkin A.S."/>
            <person name="Hostetler J."/>
            <person name="Shetty J."/>
            <person name="Torralba M."/>
            <person name="Gill S."/>
            <person name="Nelson K."/>
        </authorList>
    </citation>
    <scope>NUCLEOTIDE SEQUENCE [LARGE SCALE GENOMIC DNA]</scope>
    <source>
        <strain evidence="2">ATCC 43037 / JCM 10827 / CCUG 33226 / KCTC 5666 / FDC 338</strain>
    </source>
</reference>
<keyword evidence="2" id="KW-1185">Reference proteome</keyword>
<organism evidence="1 2">
    <name type="scientific">Tannerella forsythia (strain ATCC 43037 / JCM 10827 / CCUG 21028 A / KCTC 5666 / FDC 338)</name>
    <name type="common">Bacteroides forsythus</name>
    <dbReference type="NCBI Taxonomy" id="203275"/>
    <lineage>
        <taxon>Bacteria</taxon>
        <taxon>Pseudomonadati</taxon>
        <taxon>Bacteroidota</taxon>
        <taxon>Bacteroidia</taxon>
        <taxon>Bacteroidales</taxon>
        <taxon>Tannerellaceae</taxon>
        <taxon>Tannerella</taxon>
    </lineage>
</organism>
<dbReference type="KEGG" id="tfo:BFO_2550"/>
<dbReference type="HOGENOM" id="CLU_2921205_0_0_10"/>
<dbReference type="EMBL" id="CP003191">
    <property type="protein sequence ID" value="AEW22058.1"/>
    <property type="molecule type" value="Genomic_DNA"/>
</dbReference>
<gene>
    <name evidence="1" type="ordered locus">BFO_2550</name>
</gene>